<dbReference type="GO" id="GO:0005261">
    <property type="term" value="F:monoatomic cation channel activity"/>
    <property type="evidence" value="ECO:0007669"/>
    <property type="project" value="TreeGrafter"/>
</dbReference>
<evidence type="ECO:0000256" key="4">
    <source>
        <dbReference type="ARBA" id="ARBA00022989"/>
    </source>
</evidence>
<keyword evidence="5" id="KW-0472">Membrane</keyword>
<dbReference type="InterPro" id="IPR022409">
    <property type="entry name" value="PKD/Chitinase_dom"/>
</dbReference>
<comment type="subcellular location">
    <subcellularLocation>
        <location evidence="1">Membrane</location>
        <topology evidence="1">Multi-pass membrane protein</topology>
    </subcellularLocation>
</comment>
<dbReference type="InterPro" id="IPR026341">
    <property type="entry name" value="T9SS_type_B"/>
</dbReference>
<dbReference type="InterPro" id="IPR013783">
    <property type="entry name" value="Ig-like_fold"/>
</dbReference>
<dbReference type="RefSeq" id="WP_258541543.1">
    <property type="nucleotide sequence ID" value="NZ_OU015584.1"/>
</dbReference>
<evidence type="ECO:0000259" key="8">
    <source>
        <dbReference type="PROSITE" id="PS50835"/>
    </source>
</evidence>
<dbReference type="Gene3D" id="2.60.120.380">
    <property type="match status" value="2"/>
</dbReference>
<reference evidence="9" key="1">
    <citation type="submission" date="2021-04" db="EMBL/GenBank/DDBJ databases">
        <authorList>
            <person name="Rodrigo-Torres L."/>
            <person name="Arahal R. D."/>
            <person name="Lucena T."/>
        </authorList>
    </citation>
    <scope>NUCLEOTIDE SEQUENCE</scope>
    <source>
        <strain evidence="9">AS29M-1</strain>
    </source>
</reference>
<dbReference type="GO" id="GO:0005886">
    <property type="term" value="C:plasma membrane"/>
    <property type="evidence" value="ECO:0007669"/>
    <property type="project" value="TreeGrafter"/>
</dbReference>
<evidence type="ECO:0000256" key="6">
    <source>
        <dbReference type="SAM" id="SignalP"/>
    </source>
</evidence>
<evidence type="ECO:0000256" key="5">
    <source>
        <dbReference type="ARBA" id="ARBA00023136"/>
    </source>
</evidence>
<keyword evidence="10" id="KW-1185">Reference proteome</keyword>
<keyword evidence="3" id="KW-0677">Repeat</keyword>
<dbReference type="PROSITE" id="PS50093">
    <property type="entry name" value="PKD"/>
    <property type="match status" value="2"/>
</dbReference>
<evidence type="ECO:0000313" key="10">
    <source>
        <dbReference type="Proteomes" id="UP000683507"/>
    </source>
</evidence>
<dbReference type="KEGG" id="ptan:CRYO30217_01343"/>
<dbReference type="PANTHER" id="PTHR46730">
    <property type="entry name" value="POLYCYSTIN-1"/>
    <property type="match status" value="1"/>
</dbReference>
<dbReference type="Pfam" id="PF23759">
    <property type="entry name" value="GBD_T9SS_assoc"/>
    <property type="match status" value="3"/>
</dbReference>
<feature type="domain" description="Ig-like" evidence="8">
    <location>
        <begin position="1787"/>
        <end position="1911"/>
    </location>
</feature>
<name>A0A916JMG0_9FLAO</name>
<evidence type="ECO:0000256" key="1">
    <source>
        <dbReference type="ARBA" id="ARBA00004141"/>
    </source>
</evidence>
<feature type="domain" description="PKD" evidence="7">
    <location>
        <begin position="1297"/>
        <end position="1359"/>
    </location>
</feature>
<dbReference type="SUPFAM" id="SSF49299">
    <property type="entry name" value="PKD domain"/>
    <property type="match status" value="3"/>
</dbReference>
<evidence type="ECO:0000256" key="3">
    <source>
        <dbReference type="ARBA" id="ARBA00022737"/>
    </source>
</evidence>
<sequence>MKYLGFIILGIFSSVAIYAQSDGCSGATSLPVTANCSSPTAGTTTGATQTITGCVGTADDDVWYTFTATSTTHEITVDGAAGFDAVVQLFSGSCSTLVSLGCQDQSFDGGVETIYASGLTIGNTYTIRVYDYYAGSGTGNFTICVTEGTPPPSNDACSNATPLTVSSSCTYVSSTSEGATESLTGCAGNADDDVWFSFVATNSVQTITVDPSSSMDPVIQLFEGTCAGLTSLYCEDSGFTDGNEQIDAVGLIPGNTYYVRVYDYYTSTGGDPFQICVVGDPTAVPSNDEPCNAIALPPVTSACNYLNFTTTGATTTTTPGAPSACIGGSGAAIGGFTTGTADVWFSVEAPASGELFITPQPGYGITDGVMVLYSGTCGALTQITCSDDNNYPGGSNDFLPYIAETGLTPGQTYYIRYFGFGTSSGDFGLCVQAPTNDDCVNALYICDLNGYGASTSAAYTEDRPGGVSGTQMYGNGETTGGVYLGGTNTVHSGGPFGYPNGTSPSGYYDVTIDNNSWITFTASATTATLFVDIFDCWVGSYPSGGIQMQVFSGTNCDDFVSVSNFEESSTGFTITATGLTIGQDYYLMVDGYAGDICNYTITAESGVAFPEITATANPICSGETTTLTAPATATSYLWSPGGATTQSIVVSPSTTTTYTCVVEGVCGYKQTLEHTVDVNQLPTITNNASNTTCSDIALNIPITSDLASTYSWSASNNTNVAGETTTTSTATTITDDLINSTSGPQTVTYTITPTSSDGCAGPPQDIDVVVNPLPSMINSSSQTICSEGSTNIILQSNISSTFEWSASSNPNVTGETTTTQTTGTITDALTNTTTSVQTVNYTVTPTSTGGSCVGADQVVTITVNPKPVMTSANSAAICSGSSPNLALTSNMGASYAWVAATNTDVSGESTSTQTTSTISDVLTNTSGSPSTVDYTVYSTATTGGCSGDPQSVAVLVNPVPTMTSGNTDEICDGETMSFGLTSDIASTFTWVAASNTNVGGESTTNQTSATINNTLTNATTSPQVVSYDVYPTATSGSCQGATQTVDVTVNPTPDADAGGTATIDCNNSSVSLSGSSTTAGVNYSWSGPGIVSGGSTATPTVNATGTYTLTVTDPTTTCTNTATTTVNNDLTTPTVAAGSSASVVDCNNTSITLDGTGSSSGAGYTIAWSTADGNITGSTSSLTTTADEDGTYTLTITDNNNGCSDFTDVTLTIDTVSPNVNAGGDLTLTCATTTLTLSGSSSTVGATYSWSGPSIVSGGSSATPDVNGTGTYTLTVTDPGNGCTASDDMVVNADANIPDAQIGATSDLDCSTTSTAIAGSSTTPGVNYSWTTTGGNIVSGGTTATPTIDAPGDYTMTVTDPGNGCTNTANITIAEDVTLPTVSATPSATTVDCNNPSITLDGTGSSSGAGYTTVWSTSDGNITGSTSSLSTTADQDGTYTLTITNTVNSCSDFVDVTLAIDTVTPNADAGLDQTLTCSSPTLTLNGSSSTGGVNFSWSGPGIVSGGSTATPDVNGSGTYTMTVTNPTSGCTNTDEVEVIADANTPDAQIGATSDLDCSTTSTTIAGSSTTAGVNYSWTTTGGNIVSGGTTATPTIDAPGDYTMTVTDPGNGCTNTASITITEDVTLPTVSATPSAATVDCNNPSITLDGTGSSSGAGYTIAWSTSDGNITGSTSSLSTTADQDGTYTLTITNTTNSCSDFVDITLAIDTASPNAMAGADVNFPCGVSTVALDGSGSTGTGITYDWTGPGTITNGNTATPDADATGTFTLTVTGSNGCTDTDIVDVIPDSNAPVADAGADITVTCSSNNLPVTLDGSGSDSGTNITYSWSTTGTGTIISGTTTTPSVDQEGDYTILVTNTSNNCTATATVTISTDTISPTADLSATASTIITCTSNNQAILDGSNSIGTNLTYNFTTSDGNLVSQTGSNATVDAAGTYTVTVTGDNGCSDTEDLLVTMDTVTPTISYNAADTLNCNVTVVDLDASGTTGSNETYVWTTTDGVLVSGDNTNILTAGGAGTYTLTVTNDNGCSSSTDVTVISAAAPTADFTPTPTSGVIPLNVSTTNNSTGSNLSYLWDMGNGTNSAQFEPTVTYDEMGNYTIELIVTDEFGCSDTASVMIDASGEYSIIIPNIFTPNGDDENDIFHFTLQNATDLHCMIYNRWGQLMYEFEALDGGWDGRTYSGLEASEGGYYYLLWVTDFRGEVHEYQGPFELQR</sequence>
<keyword evidence="4" id="KW-1133">Transmembrane helix</keyword>
<protein>
    <recommendedName>
        <fullName evidence="11">Ig-like domain-containing protein</fullName>
    </recommendedName>
</protein>
<dbReference type="SMART" id="SM00089">
    <property type="entry name" value="PKD"/>
    <property type="match status" value="9"/>
</dbReference>
<dbReference type="CDD" id="cd00146">
    <property type="entry name" value="PKD"/>
    <property type="match status" value="1"/>
</dbReference>
<feature type="signal peptide" evidence="6">
    <location>
        <begin position="1"/>
        <end position="19"/>
    </location>
</feature>
<dbReference type="Proteomes" id="UP000683507">
    <property type="component" value="Chromosome"/>
</dbReference>
<dbReference type="InterPro" id="IPR045828">
    <property type="entry name" value="PKD_Bacteroidetes"/>
</dbReference>
<dbReference type="Pfam" id="PF13585">
    <property type="entry name" value="CHU_C"/>
    <property type="match status" value="1"/>
</dbReference>
<gene>
    <name evidence="9" type="ORF">CRYO30217_01343</name>
</gene>
<dbReference type="Pfam" id="PF19406">
    <property type="entry name" value="PKD_5"/>
    <property type="match status" value="4"/>
</dbReference>
<dbReference type="GO" id="GO:0006816">
    <property type="term" value="P:calcium ion transport"/>
    <property type="evidence" value="ECO:0007669"/>
    <property type="project" value="TreeGrafter"/>
</dbReference>
<proteinExistence type="predicted"/>
<dbReference type="InterPro" id="IPR035986">
    <property type="entry name" value="PKD_dom_sf"/>
</dbReference>
<dbReference type="EMBL" id="OU015584">
    <property type="protein sequence ID" value="CAG5080498.1"/>
    <property type="molecule type" value="Genomic_DNA"/>
</dbReference>
<feature type="domain" description="Ig-like" evidence="8">
    <location>
        <begin position="1114"/>
        <end position="1210"/>
    </location>
</feature>
<dbReference type="InterPro" id="IPR056600">
    <property type="entry name" value="GBD_T9SS_assoc"/>
</dbReference>
<dbReference type="InterPro" id="IPR000601">
    <property type="entry name" value="PKD_dom"/>
</dbReference>
<dbReference type="PANTHER" id="PTHR46730:SF4">
    <property type="entry name" value="POLYCYSTIC KIDNEY DISEASE PROTEIN 1-LIKE 1"/>
    <property type="match status" value="1"/>
</dbReference>
<evidence type="ECO:0000313" key="9">
    <source>
        <dbReference type="EMBL" id="CAG5080498.1"/>
    </source>
</evidence>
<evidence type="ECO:0000256" key="2">
    <source>
        <dbReference type="ARBA" id="ARBA00022692"/>
    </source>
</evidence>
<accession>A0A916JMG0</accession>
<dbReference type="NCBIfam" id="TIGR04131">
    <property type="entry name" value="Bac_Flav_CTERM"/>
    <property type="match status" value="1"/>
</dbReference>
<dbReference type="PROSITE" id="PS50835">
    <property type="entry name" value="IG_LIKE"/>
    <property type="match status" value="2"/>
</dbReference>
<keyword evidence="2" id="KW-0812">Transmembrane</keyword>
<feature type="chain" id="PRO_5037574207" description="Ig-like domain-containing protein" evidence="6">
    <location>
        <begin position="20"/>
        <end position="2214"/>
    </location>
</feature>
<keyword evidence="6" id="KW-0732">Signal</keyword>
<dbReference type="InterPro" id="IPR007110">
    <property type="entry name" value="Ig-like_dom"/>
</dbReference>
<organism evidence="9 10">
    <name type="scientific">Parvicella tangerina</name>
    <dbReference type="NCBI Taxonomy" id="2829795"/>
    <lineage>
        <taxon>Bacteria</taxon>
        <taxon>Pseudomonadati</taxon>
        <taxon>Bacteroidota</taxon>
        <taxon>Flavobacteriia</taxon>
        <taxon>Flavobacteriales</taxon>
        <taxon>Parvicellaceae</taxon>
        <taxon>Parvicella</taxon>
    </lineage>
</organism>
<evidence type="ECO:0000259" key="7">
    <source>
        <dbReference type="PROSITE" id="PS50093"/>
    </source>
</evidence>
<dbReference type="Pfam" id="PF18911">
    <property type="entry name" value="PKD_4"/>
    <property type="match status" value="1"/>
</dbReference>
<feature type="domain" description="PKD" evidence="7">
    <location>
        <begin position="2043"/>
        <end position="2118"/>
    </location>
</feature>
<evidence type="ECO:0008006" key="11">
    <source>
        <dbReference type="Google" id="ProtNLM"/>
    </source>
</evidence>
<dbReference type="Gene3D" id="2.60.40.10">
    <property type="entry name" value="Immunoglobulins"/>
    <property type="match status" value="7"/>
</dbReference>